<keyword evidence="3" id="KW-1185">Reference proteome</keyword>
<proteinExistence type="predicted"/>
<protein>
    <submittedName>
        <fullName evidence="2">Uncharacterized protein</fullName>
    </submittedName>
</protein>
<sequence length="103" mass="12313">MMNEEEKESSSRKIEQAYQEELDKLNLQAKKVGQESEDMVQKYIYWLRQLNLNGSNREIYQIADRYQNEAQDAINQAKRKLTSSYENKVDELNREYGKKDENV</sequence>
<dbReference type="KEGG" id="xap:XA3_18710"/>
<evidence type="ECO:0000256" key="1">
    <source>
        <dbReference type="SAM" id="MobiDB-lite"/>
    </source>
</evidence>
<name>A0AAU9DHF8_9LACO</name>
<dbReference type="EMBL" id="AP026802">
    <property type="protein sequence ID" value="BDR59430.1"/>
    <property type="molecule type" value="Genomic_DNA"/>
</dbReference>
<gene>
    <name evidence="2" type="ORF">XA3_18710</name>
</gene>
<reference evidence="2 3" key="1">
    <citation type="journal article" date="2023" name="Microbiol. Spectr.">
        <title>Symbiosis of Carpenter Bees with Uncharacterized Lactic Acid Bacteria Showing NAD Auxotrophy.</title>
        <authorList>
            <person name="Kawasaki S."/>
            <person name="Ozawa K."/>
            <person name="Mori T."/>
            <person name="Yamamoto A."/>
            <person name="Ito M."/>
            <person name="Ohkuma M."/>
            <person name="Sakamoto M."/>
            <person name="Matsutani M."/>
        </authorList>
    </citation>
    <scope>NUCLEOTIDE SEQUENCE [LARGE SCALE GENOMIC DNA]</scope>
    <source>
        <strain evidence="2 3">XA3</strain>
    </source>
</reference>
<organism evidence="2 3">
    <name type="scientific">Xylocopilactobacillus apicola</name>
    <dbReference type="NCBI Taxonomy" id="2932184"/>
    <lineage>
        <taxon>Bacteria</taxon>
        <taxon>Bacillati</taxon>
        <taxon>Bacillota</taxon>
        <taxon>Bacilli</taxon>
        <taxon>Lactobacillales</taxon>
        <taxon>Lactobacillaceae</taxon>
        <taxon>Xylocopilactobacillus</taxon>
    </lineage>
</organism>
<dbReference type="AlphaFoldDB" id="A0AAU9DHF8"/>
<feature type="compositionally biased region" description="Basic and acidic residues" evidence="1">
    <location>
        <begin position="87"/>
        <end position="103"/>
    </location>
</feature>
<dbReference type="Proteomes" id="UP001321861">
    <property type="component" value="Chromosome"/>
</dbReference>
<feature type="region of interest" description="Disordered" evidence="1">
    <location>
        <begin position="84"/>
        <end position="103"/>
    </location>
</feature>
<accession>A0AAU9DHF8</accession>
<dbReference type="RefSeq" id="WP_317635223.1">
    <property type="nucleotide sequence ID" value="NZ_AP026802.1"/>
</dbReference>
<evidence type="ECO:0000313" key="3">
    <source>
        <dbReference type="Proteomes" id="UP001321861"/>
    </source>
</evidence>
<evidence type="ECO:0000313" key="2">
    <source>
        <dbReference type="EMBL" id="BDR59430.1"/>
    </source>
</evidence>